<evidence type="ECO:0000256" key="1">
    <source>
        <dbReference type="ARBA" id="ARBA00023015"/>
    </source>
</evidence>
<proteinExistence type="predicted"/>
<evidence type="ECO:0000256" key="3">
    <source>
        <dbReference type="ARBA" id="ARBA00023163"/>
    </source>
</evidence>
<dbReference type="Gene3D" id="1.10.260.40">
    <property type="entry name" value="lambda repressor-like DNA-binding domains"/>
    <property type="match status" value="1"/>
</dbReference>
<dbReference type="PANTHER" id="PTHR40661:SF3">
    <property type="entry name" value="FELS-1 PROPHAGE TRANSCRIPTIONAL REGULATOR"/>
    <property type="match status" value="1"/>
</dbReference>
<keyword evidence="3" id="KW-0804">Transcription</keyword>
<dbReference type="CDD" id="cd00093">
    <property type="entry name" value="HTH_XRE"/>
    <property type="match status" value="1"/>
</dbReference>
<dbReference type="RefSeq" id="WP_111597175.1">
    <property type="nucleotide sequence ID" value="NZ_QLLL01000003.1"/>
</dbReference>
<gene>
    <name evidence="5" type="ORF">LX64_01693</name>
</gene>
<accession>A0A327QPK9</accession>
<keyword evidence="6" id="KW-1185">Reference proteome</keyword>
<organism evidence="5 6">
    <name type="scientific">Chitinophaga skermanii</name>
    <dbReference type="NCBI Taxonomy" id="331697"/>
    <lineage>
        <taxon>Bacteria</taxon>
        <taxon>Pseudomonadati</taxon>
        <taxon>Bacteroidota</taxon>
        <taxon>Chitinophagia</taxon>
        <taxon>Chitinophagales</taxon>
        <taxon>Chitinophagaceae</taxon>
        <taxon>Chitinophaga</taxon>
    </lineage>
</organism>
<dbReference type="Pfam" id="PF12844">
    <property type="entry name" value="HTH_19"/>
    <property type="match status" value="1"/>
</dbReference>
<protein>
    <submittedName>
        <fullName evidence="5">Helix-turn-helix protein</fullName>
    </submittedName>
</protein>
<dbReference type="PROSITE" id="PS50943">
    <property type="entry name" value="HTH_CROC1"/>
    <property type="match status" value="1"/>
</dbReference>
<dbReference type="OrthoDB" id="3831186at2"/>
<evidence type="ECO:0000313" key="6">
    <source>
        <dbReference type="Proteomes" id="UP000249547"/>
    </source>
</evidence>
<dbReference type="GO" id="GO:0003677">
    <property type="term" value="F:DNA binding"/>
    <property type="evidence" value="ECO:0007669"/>
    <property type="project" value="UniProtKB-KW"/>
</dbReference>
<dbReference type="AlphaFoldDB" id="A0A327QPK9"/>
<feature type="domain" description="HTH cro/C1-type" evidence="4">
    <location>
        <begin position="12"/>
        <end position="67"/>
    </location>
</feature>
<dbReference type="Gene3D" id="2.10.109.10">
    <property type="entry name" value="Umud Fragment, subunit A"/>
    <property type="match status" value="1"/>
</dbReference>
<dbReference type="InterPro" id="IPR039418">
    <property type="entry name" value="LexA-like"/>
</dbReference>
<sequence>MDQHAVYWSSNIKFLRKRKNLTQLQLASLLGFTRTKISAHEGGKTKNPRLEDIVAVSKSFNISIDHLLLTDLSALPAEEVFKIETATTIDISGQKIRVLPITVNDANEENMEFVPAKAKAGYRTGFSDPEFITNLPKFSLPGLPKDKTIRMFPVSGDSMLPIPDGSHVIGQYVDDWLHLKNNTACILVLKGGEEDIIFKLVENRVKKDGTLVLSSLNELYEPYAVNVHEVLEIWKFIGYVSREMPALSA</sequence>
<comment type="caution">
    <text evidence="5">The sequence shown here is derived from an EMBL/GenBank/DDBJ whole genome shotgun (WGS) entry which is preliminary data.</text>
</comment>
<dbReference type="CDD" id="cd06529">
    <property type="entry name" value="S24_LexA-like"/>
    <property type="match status" value="1"/>
</dbReference>
<reference evidence="5 6" key="1">
    <citation type="submission" date="2018-06" db="EMBL/GenBank/DDBJ databases">
        <title>Genomic Encyclopedia of Archaeal and Bacterial Type Strains, Phase II (KMG-II): from individual species to whole genera.</title>
        <authorList>
            <person name="Goeker M."/>
        </authorList>
    </citation>
    <scope>NUCLEOTIDE SEQUENCE [LARGE SCALE GENOMIC DNA]</scope>
    <source>
        <strain evidence="5 6">DSM 23857</strain>
    </source>
</reference>
<dbReference type="InterPro" id="IPR036286">
    <property type="entry name" value="LexA/Signal_pep-like_sf"/>
</dbReference>
<dbReference type="SUPFAM" id="SSF51306">
    <property type="entry name" value="LexA/Signal peptidase"/>
    <property type="match status" value="1"/>
</dbReference>
<dbReference type="SMART" id="SM00530">
    <property type="entry name" value="HTH_XRE"/>
    <property type="match status" value="1"/>
</dbReference>
<keyword evidence="1" id="KW-0805">Transcription regulation</keyword>
<dbReference type="InterPro" id="IPR010982">
    <property type="entry name" value="Lambda_DNA-bd_dom_sf"/>
</dbReference>
<dbReference type="SUPFAM" id="SSF47413">
    <property type="entry name" value="lambda repressor-like DNA-binding domains"/>
    <property type="match status" value="1"/>
</dbReference>
<evidence type="ECO:0000313" key="5">
    <source>
        <dbReference type="EMBL" id="RAJ06566.1"/>
    </source>
</evidence>
<evidence type="ECO:0000256" key="2">
    <source>
        <dbReference type="ARBA" id="ARBA00023125"/>
    </source>
</evidence>
<evidence type="ECO:0000259" key="4">
    <source>
        <dbReference type="PROSITE" id="PS50943"/>
    </source>
</evidence>
<dbReference type="EMBL" id="QLLL01000003">
    <property type="protein sequence ID" value="RAJ06566.1"/>
    <property type="molecule type" value="Genomic_DNA"/>
</dbReference>
<name>A0A327QPK9_9BACT</name>
<dbReference type="PANTHER" id="PTHR40661">
    <property type="match status" value="1"/>
</dbReference>
<dbReference type="InterPro" id="IPR001387">
    <property type="entry name" value="Cro/C1-type_HTH"/>
</dbReference>
<dbReference type="Proteomes" id="UP000249547">
    <property type="component" value="Unassembled WGS sequence"/>
</dbReference>
<keyword evidence="2" id="KW-0238">DNA-binding</keyword>